<gene>
    <name evidence="5" type="ORF">H9L24_04500</name>
</gene>
<keyword evidence="3" id="KW-0732">Signal</keyword>
<dbReference type="Gene3D" id="2.40.420.20">
    <property type="match status" value="1"/>
</dbReference>
<dbReference type="Gene3D" id="2.40.50.100">
    <property type="match status" value="1"/>
</dbReference>
<name>A0A7H0HL51_9BURK</name>
<keyword evidence="2" id="KW-0175">Coiled coil</keyword>
<keyword evidence="6" id="KW-1185">Reference proteome</keyword>
<feature type="coiled-coil region" evidence="2">
    <location>
        <begin position="122"/>
        <end position="149"/>
    </location>
</feature>
<reference evidence="5 6" key="1">
    <citation type="submission" date="2020-08" db="EMBL/GenBank/DDBJ databases">
        <title>Genome sequence of Acidovorax monticola KACC 19171T.</title>
        <authorList>
            <person name="Hyun D.-W."/>
            <person name="Bae J.-W."/>
        </authorList>
    </citation>
    <scope>NUCLEOTIDE SEQUENCE [LARGE SCALE GENOMIC DNA]</scope>
    <source>
        <strain evidence="5 6">KACC 19171</strain>
    </source>
</reference>
<evidence type="ECO:0000256" key="1">
    <source>
        <dbReference type="ARBA" id="ARBA00009477"/>
    </source>
</evidence>
<proteinExistence type="inferred from homology"/>
<dbReference type="GO" id="GO:0015562">
    <property type="term" value="F:efflux transmembrane transporter activity"/>
    <property type="evidence" value="ECO:0007669"/>
    <property type="project" value="TreeGrafter"/>
</dbReference>
<evidence type="ECO:0000313" key="5">
    <source>
        <dbReference type="EMBL" id="QNP61267.1"/>
    </source>
</evidence>
<protein>
    <submittedName>
        <fullName evidence="5">Efflux RND transporter periplasmic adaptor subunit</fullName>
    </submittedName>
</protein>
<dbReference type="InterPro" id="IPR058792">
    <property type="entry name" value="Beta-barrel_RND_2"/>
</dbReference>
<evidence type="ECO:0000259" key="4">
    <source>
        <dbReference type="Pfam" id="PF25954"/>
    </source>
</evidence>
<dbReference type="AlphaFoldDB" id="A0A7H0HL51"/>
<evidence type="ECO:0000313" key="6">
    <source>
        <dbReference type="Proteomes" id="UP000516057"/>
    </source>
</evidence>
<sequence length="343" mass="35433">MLAAFLWAGMAAPTSAAELATVSVGSPGRSAWASADAVVEAVRDTTVSSQVAGAVVSLAVRVGDRVQAGQELARLDARAAQQVAAASAAQVEAAQTSARIAAKDLARQQQLHQQQFISQAALDRSQAQLDAAQAQVRAQQAQAQAAYAQSSYYVVRAPYAGVVSEVPVSLGDMAAPGRPLVRLYDPGALRITATAPQTLAQGLSTAVQAAIELPGTGRDRIALDARNVQRLPMVDNATHTVQLRANLPSGLDGVAPGMFARLWLPGPDTALALPVVPVSAVVRRAEMTGVYVVDDQGRPRLRQVRLGRALPDGAGGAGSVEVLSGLRSGERVATDPQAAARGH</sequence>
<accession>A0A7H0HL51</accession>
<dbReference type="Proteomes" id="UP000516057">
    <property type="component" value="Chromosome"/>
</dbReference>
<dbReference type="GO" id="GO:1990281">
    <property type="term" value="C:efflux pump complex"/>
    <property type="evidence" value="ECO:0007669"/>
    <property type="project" value="TreeGrafter"/>
</dbReference>
<dbReference type="PANTHER" id="PTHR30469:SF18">
    <property type="entry name" value="RESISTANCE-NODULATION-CELL DIVISION (RND) EFFLUX MEMBRANE FUSION PROTEIN-RELATED"/>
    <property type="match status" value="1"/>
</dbReference>
<dbReference type="Gene3D" id="2.40.30.170">
    <property type="match status" value="1"/>
</dbReference>
<dbReference type="SUPFAM" id="SSF111369">
    <property type="entry name" value="HlyD-like secretion proteins"/>
    <property type="match status" value="1"/>
</dbReference>
<dbReference type="KEGG" id="amon:H9L24_04500"/>
<dbReference type="Pfam" id="PF25954">
    <property type="entry name" value="Beta-barrel_RND_2"/>
    <property type="match status" value="1"/>
</dbReference>
<evidence type="ECO:0000256" key="2">
    <source>
        <dbReference type="SAM" id="Coils"/>
    </source>
</evidence>
<dbReference type="EMBL" id="CP060790">
    <property type="protein sequence ID" value="QNP61267.1"/>
    <property type="molecule type" value="Genomic_DNA"/>
</dbReference>
<comment type="similarity">
    <text evidence="1">Belongs to the membrane fusion protein (MFP) (TC 8.A.1) family.</text>
</comment>
<evidence type="ECO:0000256" key="3">
    <source>
        <dbReference type="SAM" id="SignalP"/>
    </source>
</evidence>
<dbReference type="InterPro" id="IPR006143">
    <property type="entry name" value="RND_pump_MFP"/>
</dbReference>
<feature type="signal peptide" evidence="3">
    <location>
        <begin position="1"/>
        <end position="16"/>
    </location>
</feature>
<dbReference type="Gene3D" id="1.10.287.470">
    <property type="entry name" value="Helix hairpin bin"/>
    <property type="match status" value="1"/>
</dbReference>
<dbReference type="PANTHER" id="PTHR30469">
    <property type="entry name" value="MULTIDRUG RESISTANCE PROTEIN MDTA"/>
    <property type="match status" value="1"/>
</dbReference>
<feature type="domain" description="CusB-like beta-barrel" evidence="4">
    <location>
        <begin position="191"/>
        <end position="263"/>
    </location>
</feature>
<feature type="chain" id="PRO_5028828446" evidence="3">
    <location>
        <begin position="17"/>
        <end position="343"/>
    </location>
</feature>
<organism evidence="5 6">
    <name type="scientific">Paenacidovorax monticola</name>
    <dbReference type="NCBI Taxonomy" id="1926868"/>
    <lineage>
        <taxon>Bacteria</taxon>
        <taxon>Pseudomonadati</taxon>
        <taxon>Pseudomonadota</taxon>
        <taxon>Betaproteobacteria</taxon>
        <taxon>Burkholderiales</taxon>
        <taxon>Comamonadaceae</taxon>
        <taxon>Paenacidovorax</taxon>
    </lineage>
</organism>
<dbReference type="NCBIfam" id="TIGR01730">
    <property type="entry name" value="RND_mfp"/>
    <property type="match status" value="1"/>
</dbReference>